<reference evidence="1" key="1">
    <citation type="journal article" date="2022" name="bioRxiv">
        <title>Sequencing and chromosome-scale assembly of the giantPleurodeles waltlgenome.</title>
        <authorList>
            <person name="Brown T."/>
            <person name="Elewa A."/>
            <person name="Iarovenko S."/>
            <person name="Subramanian E."/>
            <person name="Araus A.J."/>
            <person name="Petzold A."/>
            <person name="Susuki M."/>
            <person name="Suzuki K.-i.T."/>
            <person name="Hayashi T."/>
            <person name="Toyoda A."/>
            <person name="Oliveira C."/>
            <person name="Osipova E."/>
            <person name="Leigh N.D."/>
            <person name="Simon A."/>
            <person name="Yun M.H."/>
        </authorList>
    </citation>
    <scope>NUCLEOTIDE SEQUENCE</scope>
    <source>
        <strain evidence="1">20211129_DDA</strain>
        <tissue evidence="1">Liver</tissue>
    </source>
</reference>
<dbReference type="EMBL" id="JANPWB010000008">
    <property type="protein sequence ID" value="KAJ1165762.1"/>
    <property type="molecule type" value="Genomic_DNA"/>
</dbReference>
<accession>A0AAV7SNV3</accession>
<dbReference type="AlphaFoldDB" id="A0AAV7SNV3"/>
<protein>
    <submittedName>
        <fullName evidence="1">Uncharacterized protein</fullName>
    </submittedName>
</protein>
<evidence type="ECO:0000313" key="1">
    <source>
        <dbReference type="EMBL" id="KAJ1165762.1"/>
    </source>
</evidence>
<keyword evidence="2" id="KW-1185">Reference proteome</keyword>
<dbReference type="Proteomes" id="UP001066276">
    <property type="component" value="Chromosome 4_2"/>
</dbReference>
<evidence type="ECO:0000313" key="2">
    <source>
        <dbReference type="Proteomes" id="UP001066276"/>
    </source>
</evidence>
<gene>
    <name evidence="1" type="ORF">NDU88_006179</name>
</gene>
<proteinExistence type="predicted"/>
<sequence>MEWTIERTERVLPVPTSEFGTILPPWDAADPVRERWGTIVGKGKEPGCHIGAAEPRSRGAPDFKMVAAELTVGG</sequence>
<comment type="caution">
    <text evidence="1">The sequence shown here is derived from an EMBL/GenBank/DDBJ whole genome shotgun (WGS) entry which is preliminary data.</text>
</comment>
<name>A0AAV7SNV3_PLEWA</name>
<organism evidence="1 2">
    <name type="scientific">Pleurodeles waltl</name>
    <name type="common">Iberian ribbed newt</name>
    <dbReference type="NCBI Taxonomy" id="8319"/>
    <lineage>
        <taxon>Eukaryota</taxon>
        <taxon>Metazoa</taxon>
        <taxon>Chordata</taxon>
        <taxon>Craniata</taxon>
        <taxon>Vertebrata</taxon>
        <taxon>Euteleostomi</taxon>
        <taxon>Amphibia</taxon>
        <taxon>Batrachia</taxon>
        <taxon>Caudata</taxon>
        <taxon>Salamandroidea</taxon>
        <taxon>Salamandridae</taxon>
        <taxon>Pleurodelinae</taxon>
        <taxon>Pleurodeles</taxon>
    </lineage>
</organism>